<comment type="cofactor">
    <cofactor evidence="1 13">
        <name>Mg(2+)</name>
        <dbReference type="ChEBI" id="CHEBI:18420"/>
    </cofactor>
</comment>
<comment type="similarity">
    <text evidence="13">Belongs to the phosphofructokinase type A (PFKA) family. ATP-dependent PFK group I subfamily. Eukaryotic two domain clade 'E' sub-subfamily.</text>
</comment>
<feature type="domain" description="Phosphofructokinase" evidence="15">
    <location>
        <begin position="13"/>
        <end position="306"/>
    </location>
</feature>
<dbReference type="GO" id="GO:0005945">
    <property type="term" value="C:6-phosphofructokinase complex"/>
    <property type="evidence" value="ECO:0007669"/>
    <property type="project" value="TreeGrafter"/>
</dbReference>
<feature type="binding site" evidence="13">
    <location>
        <position position="275"/>
    </location>
    <ligand>
        <name>substrate</name>
        <note>ligand shared between dimeric partners</note>
    </ligand>
</feature>
<comment type="subunit">
    <text evidence="13">Homo- and heterotetramers.</text>
</comment>
<reference evidence="16" key="3">
    <citation type="submission" date="2025-09" db="UniProtKB">
        <authorList>
            <consortium name="Ensembl"/>
        </authorList>
    </citation>
    <scope>IDENTIFICATION</scope>
</reference>
<accession>A0A4W5LVI5</accession>
<dbReference type="InterPro" id="IPR022953">
    <property type="entry name" value="ATP_PFK"/>
</dbReference>
<feature type="region of interest" description="N-terminal catalytic PFK domain 1" evidence="13">
    <location>
        <begin position="1"/>
        <end position="373"/>
    </location>
</feature>
<dbReference type="InterPro" id="IPR015912">
    <property type="entry name" value="Phosphofructokinase_CS"/>
</dbReference>
<keyword evidence="11 13" id="KW-0324">Glycolysis</keyword>
<evidence type="ECO:0000256" key="7">
    <source>
        <dbReference type="ARBA" id="ARBA00022741"/>
    </source>
</evidence>
<evidence type="ECO:0000256" key="13">
    <source>
        <dbReference type="HAMAP-Rule" id="MF_03184"/>
    </source>
</evidence>
<comment type="catalytic activity">
    <reaction evidence="12 13 14">
        <text>beta-D-fructose 6-phosphate + ATP = beta-D-fructose 1,6-bisphosphate + ADP + H(+)</text>
        <dbReference type="Rhea" id="RHEA:16109"/>
        <dbReference type="ChEBI" id="CHEBI:15378"/>
        <dbReference type="ChEBI" id="CHEBI:30616"/>
        <dbReference type="ChEBI" id="CHEBI:32966"/>
        <dbReference type="ChEBI" id="CHEBI:57634"/>
        <dbReference type="ChEBI" id="CHEBI:456216"/>
        <dbReference type="EC" id="2.7.1.11"/>
    </reaction>
</comment>
<dbReference type="GO" id="GO:0048029">
    <property type="term" value="F:monosaccharide binding"/>
    <property type="evidence" value="ECO:0007669"/>
    <property type="project" value="TreeGrafter"/>
</dbReference>
<dbReference type="GO" id="GO:0042802">
    <property type="term" value="F:identical protein binding"/>
    <property type="evidence" value="ECO:0007669"/>
    <property type="project" value="TreeGrafter"/>
</dbReference>
<dbReference type="InterPro" id="IPR009161">
    <property type="entry name" value="6-Pfructokinase_euk"/>
</dbReference>
<dbReference type="InterPro" id="IPR035966">
    <property type="entry name" value="PKF_sf"/>
</dbReference>
<dbReference type="PROSITE" id="PS00433">
    <property type="entry name" value="PHOSPHOFRUCTOKINASE"/>
    <property type="match status" value="2"/>
</dbReference>
<feature type="binding site" evidence="13">
    <location>
        <begin position="71"/>
        <end position="72"/>
    </location>
    <ligand>
        <name>ATP</name>
        <dbReference type="ChEBI" id="CHEBI:30616"/>
    </ligand>
</feature>
<comment type="caution">
    <text evidence="13">Lacks conserved residue(s) required for the propagation of feature annotation.</text>
</comment>
<dbReference type="UniPathway" id="UPA00109">
    <property type="reaction ID" value="UER00182"/>
</dbReference>
<feature type="binding site" description="in other chain" evidence="13">
    <location>
        <position position="708"/>
    </location>
    <ligand>
        <name>beta-D-fructose 2,6-bisphosphate</name>
        <dbReference type="ChEBI" id="CHEBI:58579"/>
        <note>allosteric activator; ligand shared between dimeric partners</note>
    </ligand>
</feature>
<feature type="binding site" evidence="13">
    <location>
        <begin position="101"/>
        <end position="104"/>
    </location>
    <ligand>
        <name>ATP</name>
        <dbReference type="ChEBI" id="CHEBI:30616"/>
    </ligand>
</feature>
<feature type="binding site" description="in other chain" evidence="13">
    <location>
        <begin position="281"/>
        <end position="284"/>
    </location>
    <ligand>
        <name>substrate</name>
        <note>ligand shared between dimeric partners</note>
    </ligand>
</feature>
<dbReference type="GO" id="GO:0016208">
    <property type="term" value="F:AMP binding"/>
    <property type="evidence" value="ECO:0007669"/>
    <property type="project" value="TreeGrafter"/>
</dbReference>
<feature type="binding site" evidence="13">
    <location>
        <position position="539"/>
    </location>
    <ligand>
        <name>beta-D-fructose 2,6-bisphosphate</name>
        <dbReference type="ChEBI" id="CHEBI:58579"/>
        <note>allosteric activator; ligand shared between dimeric partners</note>
    </ligand>
</feature>
<comment type="function">
    <text evidence="13">Catalyzes the phosphorylation of D-fructose 6-phosphate to fructose 1,6-bisphosphate by ATP, the first committing step of glycolysis.</text>
</comment>
<comment type="subcellular location">
    <subcellularLocation>
        <location evidence="13">Cytoplasm</location>
    </subcellularLocation>
</comment>
<keyword evidence="4 13" id="KW-0021">Allosteric enzyme</keyword>
<dbReference type="GO" id="GO:0070095">
    <property type="term" value="F:fructose-6-phosphate binding"/>
    <property type="evidence" value="ECO:0007669"/>
    <property type="project" value="TreeGrafter"/>
</dbReference>
<evidence type="ECO:0000256" key="4">
    <source>
        <dbReference type="ARBA" id="ARBA00022533"/>
    </source>
</evidence>
<feature type="binding site" description="in other chain" evidence="13">
    <location>
        <begin position="191"/>
        <end position="193"/>
    </location>
    <ligand>
        <name>substrate</name>
        <note>ligand shared between dimeric partners</note>
    </ligand>
</feature>
<dbReference type="PIRSF" id="PIRSF000533">
    <property type="entry name" value="ATP_PFK_euk"/>
    <property type="match status" value="1"/>
</dbReference>
<evidence type="ECO:0000256" key="12">
    <source>
        <dbReference type="ARBA" id="ARBA00048070"/>
    </source>
</evidence>
<dbReference type="GO" id="GO:0006002">
    <property type="term" value="P:fructose 6-phosphate metabolic process"/>
    <property type="evidence" value="ECO:0007669"/>
    <property type="project" value="InterPro"/>
</dbReference>
<name>A0A4W5LVI5_9TELE</name>
<keyword evidence="6 13" id="KW-0479">Metal-binding</keyword>
<dbReference type="GO" id="GO:0030388">
    <property type="term" value="P:fructose 1,6-bisphosphate metabolic process"/>
    <property type="evidence" value="ECO:0007669"/>
    <property type="project" value="TreeGrafter"/>
</dbReference>
<dbReference type="FunFam" id="3.40.50.460:FF:000003">
    <property type="entry name" value="ATP-dependent 6-phosphofructokinase"/>
    <property type="match status" value="1"/>
</dbReference>
<dbReference type="GO" id="GO:0046872">
    <property type="term" value="F:metal ion binding"/>
    <property type="evidence" value="ECO:0007669"/>
    <property type="project" value="UniProtKB-KW"/>
</dbReference>
<dbReference type="Ensembl" id="ENSHHUT00000031265.1">
    <property type="protein sequence ID" value="ENSHHUP00000030017.1"/>
    <property type="gene ID" value="ENSHHUG00000018999.1"/>
</dbReference>
<evidence type="ECO:0000256" key="3">
    <source>
        <dbReference type="ARBA" id="ARBA00022490"/>
    </source>
</evidence>
<keyword evidence="7 13" id="KW-0547">Nucleotide-binding</keyword>
<comment type="similarity">
    <text evidence="14">Belongs to the phosphofructokinase type A (PFKA) family. ATP-dependent PFK group I subfamily. Eukaryotic two domain clade "E" sub-subfamily.</text>
</comment>
<evidence type="ECO:0000256" key="11">
    <source>
        <dbReference type="ARBA" id="ARBA00023152"/>
    </source>
</evidence>
<evidence type="ECO:0000256" key="14">
    <source>
        <dbReference type="PIRNR" id="PIRNR000533"/>
    </source>
</evidence>
<reference evidence="17" key="1">
    <citation type="submission" date="2018-06" db="EMBL/GenBank/DDBJ databases">
        <title>Genome assembly of Danube salmon.</title>
        <authorList>
            <person name="Macqueen D.J."/>
            <person name="Gundappa M.K."/>
        </authorList>
    </citation>
    <scope>NUCLEOTIDE SEQUENCE [LARGE SCALE GENOMIC DNA]</scope>
</reference>
<dbReference type="Gene3D" id="3.40.50.450">
    <property type="match status" value="2"/>
</dbReference>
<dbReference type="PANTHER" id="PTHR13697">
    <property type="entry name" value="PHOSPHOFRUCTOKINASE"/>
    <property type="match status" value="1"/>
</dbReference>
<evidence type="ECO:0000256" key="9">
    <source>
        <dbReference type="ARBA" id="ARBA00022840"/>
    </source>
</evidence>
<evidence type="ECO:0000256" key="10">
    <source>
        <dbReference type="ARBA" id="ARBA00022842"/>
    </source>
</evidence>
<comment type="activity regulation">
    <text evidence="13">Allosterically activated by ADP, AMP, or fructose 2,6-bisphosphate, and allosterically inhibited by ATP or citrate.</text>
</comment>
<feature type="domain" description="Phosphofructokinase" evidence="15">
    <location>
        <begin position="375"/>
        <end position="660"/>
    </location>
</feature>
<dbReference type="HAMAP" id="MF_03184">
    <property type="entry name" value="Phosphofructokinase_I_E"/>
    <property type="match status" value="1"/>
</dbReference>
<feature type="region of interest" description="C-terminal regulatory PFK domain 2" evidence="13">
    <location>
        <begin position="375"/>
        <end position="752"/>
    </location>
</feature>
<dbReference type="FunFam" id="3.40.50.450:FF:000064">
    <property type="entry name" value="Phosphofructokinase, platelet b"/>
    <property type="match status" value="1"/>
</dbReference>
<feature type="binding site" description="in other chain" evidence="13">
    <location>
        <position position="444"/>
    </location>
    <ligand>
        <name>beta-D-fructose 2,6-bisphosphate</name>
        <dbReference type="ChEBI" id="CHEBI:58579"/>
        <note>allosteric activator; ligand shared between dimeric partners</note>
    </ligand>
</feature>
<evidence type="ECO:0000256" key="1">
    <source>
        <dbReference type="ARBA" id="ARBA00001946"/>
    </source>
</evidence>
<protein>
    <recommendedName>
        <fullName evidence="13">ATP-dependent 6-phosphofructokinase</fullName>
        <shortName evidence="13">ATP-PFK</shortName>
        <shortName evidence="13">Phosphofructokinase</shortName>
        <ecNumber evidence="13">2.7.1.11</ecNumber>
    </recommendedName>
    <alternativeName>
        <fullName evidence="13">Phosphohexokinase</fullName>
    </alternativeName>
</protein>
<feature type="binding site" evidence="13">
    <location>
        <position position="628"/>
    </location>
    <ligand>
        <name>beta-D-fructose 2,6-bisphosphate</name>
        <dbReference type="ChEBI" id="CHEBI:58579"/>
        <note>allosteric activator; ligand shared between dimeric partners</note>
    </ligand>
</feature>
<dbReference type="PANTHER" id="PTHR13697:SF53">
    <property type="entry name" value="ATP-DEPENDENT 6-PHOSPHOFRUCTOKINASE"/>
    <property type="match status" value="1"/>
</dbReference>
<dbReference type="GO" id="GO:0005524">
    <property type="term" value="F:ATP binding"/>
    <property type="evidence" value="ECO:0007669"/>
    <property type="project" value="UniProtKB-KW"/>
</dbReference>
<reference evidence="16" key="2">
    <citation type="submission" date="2025-08" db="UniProtKB">
        <authorList>
            <consortium name="Ensembl"/>
        </authorList>
    </citation>
    <scope>IDENTIFICATION</scope>
</reference>
<feature type="active site" description="Proton acceptor" evidence="13">
    <location>
        <position position="149"/>
    </location>
</feature>
<dbReference type="GO" id="GO:0061621">
    <property type="term" value="P:canonical glycolysis"/>
    <property type="evidence" value="ECO:0007669"/>
    <property type="project" value="TreeGrafter"/>
</dbReference>
<keyword evidence="17" id="KW-1185">Reference proteome</keyword>
<dbReference type="EC" id="2.7.1.11" evidence="13"/>
<dbReference type="GO" id="GO:0003872">
    <property type="term" value="F:6-phosphofructokinase activity"/>
    <property type="evidence" value="ECO:0007669"/>
    <property type="project" value="UniProtKB-UniRule"/>
</dbReference>
<dbReference type="Gene3D" id="3.40.50.460">
    <property type="entry name" value="Phosphofructokinase domain"/>
    <property type="match status" value="2"/>
</dbReference>
<keyword evidence="8 13" id="KW-0418">Kinase</keyword>
<evidence type="ECO:0000256" key="5">
    <source>
        <dbReference type="ARBA" id="ARBA00022679"/>
    </source>
</evidence>
<dbReference type="Proteomes" id="UP000314982">
    <property type="component" value="Unassembled WGS sequence"/>
</dbReference>
<feature type="binding site" description="in other chain" evidence="13">
    <location>
        <position position="602"/>
    </location>
    <ligand>
        <name>beta-D-fructose 2,6-bisphosphate</name>
        <dbReference type="ChEBI" id="CHEBI:58579"/>
        <note>allosteric activator; ligand shared between dimeric partners</note>
    </ligand>
</feature>
<dbReference type="GeneTree" id="ENSGT00940000155002"/>
<keyword evidence="3 13" id="KW-0963">Cytoplasm</keyword>
<proteinExistence type="inferred from homology"/>
<feature type="binding site" description="in other chain" evidence="13">
    <location>
        <begin position="501"/>
        <end position="505"/>
    </location>
    <ligand>
        <name>beta-D-fructose 2,6-bisphosphate</name>
        <dbReference type="ChEBI" id="CHEBI:58579"/>
        <note>allosteric activator; ligand shared between dimeric partners</note>
    </ligand>
</feature>
<keyword evidence="9 13" id="KW-0067">ATP-binding</keyword>
<keyword evidence="5 13" id="KW-0808">Transferase</keyword>
<organism evidence="16 17">
    <name type="scientific">Hucho hucho</name>
    <name type="common">huchen</name>
    <dbReference type="NCBI Taxonomy" id="62062"/>
    <lineage>
        <taxon>Eukaryota</taxon>
        <taxon>Metazoa</taxon>
        <taxon>Chordata</taxon>
        <taxon>Craniata</taxon>
        <taxon>Vertebrata</taxon>
        <taxon>Euteleostomi</taxon>
        <taxon>Actinopterygii</taxon>
        <taxon>Neopterygii</taxon>
        <taxon>Teleostei</taxon>
        <taxon>Protacanthopterygii</taxon>
        <taxon>Salmoniformes</taxon>
        <taxon>Salmonidae</taxon>
        <taxon>Salmoninae</taxon>
        <taxon>Hucho</taxon>
    </lineage>
</organism>
<dbReference type="FunFam" id="3.40.50.450:FF:000043">
    <property type="entry name" value="ATP-dependent 6-phosphofructokinase, platelet type"/>
    <property type="match status" value="1"/>
</dbReference>
<evidence type="ECO:0000313" key="16">
    <source>
        <dbReference type="Ensembl" id="ENSHHUP00000030017.1"/>
    </source>
</evidence>
<evidence type="ECO:0000256" key="8">
    <source>
        <dbReference type="ARBA" id="ARBA00022777"/>
    </source>
</evidence>
<keyword evidence="10 13" id="KW-0460">Magnesium</keyword>
<dbReference type="FunFam" id="3.40.50.460:FF:000001">
    <property type="entry name" value="ATP-dependent 6-phosphofructokinase"/>
    <property type="match status" value="1"/>
</dbReference>
<feature type="binding site" description="in other chain" evidence="13">
    <location>
        <begin position="546"/>
        <end position="548"/>
    </location>
    <ligand>
        <name>beta-D-fructose 2,6-bisphosphate</name>
        <dbReference type="ChEBI" id="CHEBI:58579"/>
        <note>allosteric activator; ligand shared between dimeric partners</note>
    </ligand>
</feature>
<comment type="pathway">
    <text evidence="2 13 14">Carbohydrate degradation; glycolysis; D-glyceraldehyde 3-phosphate and glycerone phosphate from D-glucose: step 3/4.</text>
</comment>
<feature type="binding site" description="in other chain" evidence="13">
    <location>
        <position position="247"/>
    </location>
    <ligand>
        <name>substrate</name>
        <note>ligand shared between dimeric partners</note>
    </ligand>
</feature>
<dbReference type="NCBIfam" id="TIGR02478">
    <property type="entry name" value="6PF1K_euk"/>
    <property type="match status" value="1"/>
</dbReference>
<dbReference type="AlphaFoldDB" id="A0A4W5LVI5"/>
<dbReference type="GO" id="GO:0016020">
    <property type="term" value="C:membrane"/>
    <property type="evidence" value="ECO:0007669"/>
    <property type="project" value="TreeGrafter"/>
</dbReference>
<dbReference type="InterPro" id="IPR000023">
    <property type="entry name" value="Phosphofructokinase_dom"/>
</dbReference>
<feature type="binding site" evidence="13">
    <location>
        <position position="102"/>
    </location>
    <ligand>
        <name>Mg(2+)</name>
        <dbReference type="ChEBI" id="CHEBI:18420"/>
        <note>catalytic</note>
    </ligand>
</feature>
<sequence length="752" mass="82782">MRMNWRESVLISMNAAVRAVVRMGIYVGAKVYFIHEGYQGMVDGGDNIEEASWESVSSMLQVGGTVIGSARCKEFRSHEGRLKAAHQLVKRGITNLCVIGGDGSLTGANLFREEWSGLLEELVQQSLIDEEAAQNNSELHIVGMVGSIDNDFCGTDMTIGTDSALHRIIEVVDAIMTTAQSHQRTFVLEVMGRHCGYLALVSALACGADWVLIPEMPPEDGWEEHMCQKLSESRSRGSRLNIIIVAEGAIDRQGKAITVDNVKDLVVSCLGFDTRVTILGHVQRGGTPSAFDRILASRMGVEAVLALLEASDSTPACVVSLCGNQAVRLPLMECVQMTQDVQKSMDEKNFEEAVRLRGRYIICLCVYRTFLCSFNVAVLNVGAPAAGMNAAVRSAVRVGITEGHKMFAVNDGFEGFYKGQIKEIKWGDVAGWTGQGGSILGTKRTLPAKHLDKIAEQIRIHNINALLVIGGFEAFECLLQLYEARTSHEDFCIPMCMLPATISNNVPGTDLSIGADTSLNAIVETCDRIKQSASGTKRRVFIIETMGGYCGYLASVGGLAAGADTVYIYEEPFNIRDLQSNVEHLTEKMKTGIQRGLVLRNENSNENFTTDFICQLYSEEGKGVFDCRKNVLGHMQQGGAPSPFDRNFGTKIAAKAIQWISRKLKESYKDGKVFANTEDTACLLGMRRRTMAFQPVVQLKDETDFAHRIPKEQWWLKLHPLMKILAKYKTSYDVSDSGQLEPVTRIRPKKAD</sequence>
<evidence type="ECO:0000313" key="17">
    <source>
        <dbReference type="Proteomes" id="UP000314982"/>
    </source>
</evidence>
<dbReference type="Pfam" id="PF00365">
    <property type="entry name" value="PFK"/>
    <property type="match status" value="2"/>
</dbReference>
<dbReference type="PRINTS" id="PR00476">
    <property type="entry name" value="PHFRCTKINASE"/>
</dbReference>
<feature type="binding site" description="in other chain" evidence="13">
    <location>
        <begin position="147"/>
        <end position="149"/>
    </location>
    <ligand>
        <name>substrate</name>
        <note>ligand shared between dimeric partners</note>
    </ligand>
</feature>
<evidence type="ECO:0000256" key="2">
    <source>
        <dbReference type="ARBA" id="ARBA00004679"/>
    </source>
</evidence>
<evidence type="ECO:0000256" key="6">
    <source>
        <dbReference type="ARBA" id="ARBA00022723"/>
    </source>
</evidence>
<evidence type="ECO:0000259" key="15">
    <source>
        <dbReference type="Pfam" id="PF00365"/>
    </source>
</evidence>
<dbReference type="SUPFAM" id="SSF53784">
    <property type="entry name" value="Phosphofructokinase"/>
    <property type="match status" value="2"/>
</dbReference>
<feature type="binding site" description="in other chain" evidence="13">
    <location>
        <begin position="634"/>
        <end position="637"/>
    </location>
    <ligand>
        <name>beta-D-fructose 2,6-bisphosphate</name>
        <dbReference type="ChEBI" id="CHEBI:58579"/>
        <note>allosteric activator; ligand shared between dimeric partners</note>
    </ligand>
</feature>
<feature type="binding site" evidence="13">
    <location>
        <position position="184"/>
    </location>
    <ligand>
        <name>substrate</name>
        <note>ligand shared between dimeric partners</note>
    </ligand>
</feature>